<dbReference type="WBParaSite" id="ACOC_0000916101-mRNA-1">
    <property type="protein sequence ID" value="ACOC_0000916101-mRNA-1"/>
    <property type="gene ID" value="ACOC_0000916101"/>
</dbReference>
<evidence type="ECO:0000313" key="1">
    <source>
        <dbReference type="EMBL" id="VDM60747.1"/>
    </source>
</evidence>
<evidence type="ECO:0000313" key="2">
    <source>
        <dbReference type="Proteomes" id="UP000267027"/>
    </source>
</evidence>
<dbReference type="Proteomes" id="UP000267027">
    <property type="component" value="Unassembled WGS sequence"/>
</dbReference>
<name>A0A0R3PTN4_ANGCS</name>
<proteinExistence type="predicted"/>
<protein>
    <submittedName>
        <fullName evidence="3">HisKA domain-containing protein</fullName>
    </submittedName>
</protein>
<dbReference type="AlphaFoldDB" id="A0A0R3PTN4"/>
<organism evidence="3">
    <name type="scientific">Angiostrongylus costaricensis</name>
    <name type="common">Nematode worm</name>
    <dbReference type="NCBI Taxonomy" id="334426"/>
    <lineage>
        <taxon>Eukaryota</taxon>
        <taxon>Metazoa</taxon>
        <taxon>Ecdysozoa</taxon>
        <taxon>Nematoda</taxon>
        <taxon>Chromadorea</taxon>
        <taxon>Rhabditida</taxon>
        <taxon>Rhabditina</taxon>
        <taxon>Rhabditomorpha</taxon>
        <taxon>Strongyloidea</taxon>
        <taxon>Metastrongylidae</taxon>
        <taxon>Angiostrongylus</taxon>
    </lineage>
</organism>
<accession>A0A0R3PTN4</accession>
<gene>
    <name evidence="1" type="ORF">ACOC_LOCUS9162</name>
</gene>
<evidence type="ECO:0000313" key="3">
    <source>
        <dbReference type="WBParaSite" id="ACOC_0000916101-mRNA-1"/>
    </source>
</evidence>
<keyword evidence="2" id="KW-1185">Reference proteome</keyword>
<sequence length="73" mass="8069">MSTRSDFVKHCTPLDNATAGLVDIVKLALLEIVDGRLNEILEEEITRCSSVINEILFLLSTQAKKHSENVTGQ</sequence>
<reference evidence="1 2" key="2">
    <citation type="submission" date="2018-11" db="EMBL/GenBank/DDBJ databases">
        <authorList>
            <consortium name="Pathogen Informatics"/>
        </authorList>
    </citation>
    <scope>NUCLEOTIDE SEQUENCE [LARGE SCALE GENOMIC DNA]</scope>
    <source>
        <strain evidence="1 2">Costa Rica</strain>
    </source>
</reference>
<reference evidence="3" key="1">
    <citation type="submission" date="2017-02" db="UniProtKB">
        <authorList>
            <consortium name="WormBaseParasite"/>
        </authorList>
    </citation>
    <scope>IDENTIFICATION</scope>
</reference>
<dbReference type="EMBL" id="UYYA01004256">
    <property type="protein sequence ID" value="VDM60747.1"/>
    <property type="molecule type" value="Genomic_DNA"/>
</dbReference>